<dbReference type="PROSITE" id="PS50931">
    <property type="entry name" value="HTH_LYSR"/>
    <property type="match status" value="1"/>
</dbReference>
<evidence type="ECO:0000256" key="2">
    <source>
        <dbReference type="ARBA" id="ARBA00023015"/>
    </source>
</evidence>
<keyword evidence="4" id="KW-0804">Transcription</keyword>
<dbReference type="GO" id="GO:0043565">
    <property type="term" value="F:sequence-specific DNA binding"/>
    <property type="evidence" value="ECO:0007669"/>
    <property type="project" value="TreeGrafter"/>
</dbReference>
<dbReference type="OrthoDB" id="570111at2"/>
<dbReference type="RefSeq" id="WP_125323365.1">
    <property type="nucleotide sequence ID" value="NZ_AP024890.1"/>
</dbReference>
<dbReference type="Proteomes" id="UP000269041">
    <property type="component" value="Unassembled WGS sequence"/>
</dbReference>
<dbReference type="Gene3D" id="3.40.190.290">
    <property type="match status" value="1"/>
</dbReference>
<dbReference type="AlphaFoldDB" id="A0A3R9EBW0"/>
<evidence type="ECO:0000259" key="5">
    <source>
        <dbReference type="PROSITE" id="PS50931"/>
    </source>
</evidence>
<dbReference type="PANTHER" id="PTHR30537:SF3">
    <property type="entry name" value="TRANSCRIPTIONAL REGULATORY PROTEIN"/>
    <property type="match status" value="1"/>
</dbReference>
<dbReference type="InterPro" id="IPR036388">
    <property type="entry name" value="WH-like_DNA-bd_sf"/>
</dbReference>
<sequence length="334" mass="36616">MAKISNQLSDIGNQLNWDDTRVFLAIARTGTLNGASKLLGTGIATTSRRLERLESALGIRLFTRSQLGYRLTDEGADLISQAETLEQAGFAFGVAASVKDNTVSGHVRLATAQGLADDFIIPALPDFIEAYPDLTIEIVTSVTRVNLHKHDADLAIRMVRPDCGNISIRRLGKLGFGLYAAKSYLQRKPRYENSGQLEDHDFIGWSEHQQHLPAAQWLTRTLRGRPCRLTTTSLSAQVSAAQAGIGLAILPHFIGQQRELVCIQSDVGCDQPIWSAVHTDLLHSRRVRAVTEFLSDLIQTKSQALAGDDTVVNQCFSYITVSDSDDHIDTLSCC</sequence>
<dbReference type="InterPro" id="IPR000847">
    <property type="entry name" value="LysR_HTH_N"/>
</dbReference>
<name>A0A3R9EBW0_9VIBR</name>
<feature type="domain" description="HTH lysR-type" evidence="5">
    <location>
        <begin position="15"/>
        <end position="72"/>
    </location>
</feature>
<protein>
    <submittedName>
        <fullName evidence="6">LysR family transcriptional regulator</fullName>
    </submittedName>
</protein>
<dbReference type="GO" id="GO:0006351">
    <property type="term" value="P:DNA-templated transcription"/>
    <property type="evidence" value="ECO:0007669"/>
    <property type="project" value="TreeGrafter"/>
</dbReference>
<dbReference type="InterPro" id="IPR036390">
    <property type="entry name" value="WH_DNA-bd_sf"/>
</dbReference>
<gene>
    <name evidence="6" type="ORF">EJA03_19315</name>
</gene>
<dbReference type="EMBL" id="RSFA01000160">
    <property type="protein sequence ID" value="RSD28359.1"/>
    <property type="molecule type" value="Genomic_DNA"/>
</dbReference>
<evidence type="ECO:0000256" key="1">
    <source>
        <dbReference type="ARBA" id="ARBA00009437"/>
    </source>
</evidence>
<dbReference type="InterPro" id="IPR005119">
    <property type="entry name" value="LysR_subst-bd"/>
</dbReference>
<comment type="similarity">
    <text evidence="1">Belongs to the LysR transcriptional regulatory family.</text>
</comment>
<organism evidence="6 7">
    <name type="scientific">Vibrio pectenicida</name>
    <dbReference type="NCBI Taxonomy" id="62763"/>
    <lineage>
        <taxon>Bacteria</taxon>
        <taxon>Pseudomonadati</taxon>
        <taxon>Pseudomonadota</taxon>
        <taxon>Gammaproteobacteria</taxon>
        <taxon>Vibrionales</taxon>
        <taxon>Vibrionaceae</taxon>
        <taxon>Vibrio</taxon>
    </lineage>
</organism>
<dbReference type="InterPro" id="IPR058163">
    <property type="entry name" value="LysR-type_TF_proteobact-type"/>
</dbReference>
<proteinExistence type="inferred from homology"/>
<dbReference type="Pfam" id="PF03466">
    <property type="entry name" value="LysR_substrate"/>
    <property type="match status" value="1"/>
</dbReference>
<evidence type="ECO:0000313" key="7">
    <source>
        <dbReference type="Proteomes" id="UP000269041"/>
    </source>
</evidence>
<dbReference type="SUPFAM" id="SSF46785">
    <property type="entry name" value="Winged helix' DNA-binding domain"/>
    <property type="match status" value="1"/>
</dbReference>
<evidence type="ECO:0000256" key="4">
    <source>
        <dbReference type="ARBA" id="ARBA00023163"/>
    </source>
</evidence>
<evidence type="ECO:0000313" key="6">
    <source>
        <dbReference type="EMBL" id="RSD28359.1"/>
    </source>
</evidence>
<dbReference type="GO" id="GO:0003700">
    <property type="term" value="F:DNA-binding transcription factor activity"/>
    <property type="evidence" value="ECO:0007669"/>
    <property type="project" value="InterPro"/>
</dbReference>
<reference evidence="6 7" key="1">
    <citation type="submission" date="2018-12" db="EMBL/GenBank/DDBJ databases">
        <title>Genomic taxonomy of the Vibrionaceae family.</title>
        <authorList>
            <person name="Gomez-Gil B."/>
            <person name="Enciso-Ibarra K."/>
        </authorList>
    </citation>
    <scope>NUCLEOTIDE SEQUENCE [LARGE SCALE GENOMIC DNA]</scope>
    <source>
        <strain evidence="6 7">CAIM 594</strain>
    </source>
</reference>
<keyword evidence="3" id="KW-0238">DNA-binding</keyword>
<comment type="caution">
    <text evidence="6">The sequence shown here is derived from an EMBL/GenBank/DDBJ whole genome shotgun (WGS) entry which is preliminary data.</text>
</comment>
<evidence type="ECO:0000256" key="3">
    <source>
        <dbReference type="ARBA" id="ARBA00023125"/>
    </source>
</evidence>
<accession>A0A3R9EBW0</accession>
<keyword evidence="7" id="KW-1185">Reference proteome</keyword>
<dbReference type="Gene3D" id="1.10.10.10">
    <property type="entry name" value="Winged helix-like DNA-binding domain superfamily/Winged helix DNA-binding domain"/>
    <property type="match status" value="1"/>
</dbReference>
<dbReference type="Pfam" id="PF00126">
    <property type="entry name" value="HTH_1"/>
    <property type="match status" value="1"/>
</dbReference>
<keyword evidence="2" id="KW-0805">Transcription regulation</keyword>
<dbReference type="PANTHER" id="PTHR30537">
    <property type="entry name" value="HTH-TYPE TRANSCRIPTIONAL REGULATOR"/>
    <property type="match status" value="1"/>
</dbReference>
<dbReference type="SUPFAM" id="SSF53850">
    <property type="entry name" value="Periplasmic binding protein-like II"/>
    <property type="match status" value="1"/>
</dbReference>